<dbReference type="InterPro" id="IPR011051">
    <property type="entry name" value="RmlC_Cupin_sf"/>
</dbReference>
<evidence type="ECO:0000313" key="2">
    <source>
        <dbReference type="EMBL" id="MBW8484645.1"/>
    </source>
</evidence>
<comment type="caution">
    <text evidence="2">The sequence shown here is derived from an EMBL/GenBank/DDBJ whole genome shotgun (WGS) entry which is preliminary data.</text>
</comment>
<dbReference type="Gene3D" id="2.60.120.10">
    <property type="entry name" value="Jelly Rolls"/>
    <property type="match status" value="1"/>
</dbReference>
<evidence type="ECO:0000259" key="1">
    <source>
        <dbReference type="Pfam" id="PF07883"/>
    </source>
</evidence>
<dbReference type="Pfam" id="PF07883">
    <property type="entry name" value="Cupin_2"/>
    <property type="match status" value="1"/>
</dbReference>
<dbReference type="RefSeq" id="WP_220167877.1">
    <property type="nucleotide sequence ID" value="NZ_JAIBOA010000012.1"/>
</dbReference>
<dbReference type="InterPro" id="IPR053146">
    <property type="entry name" value="QDO-like"/>
</dbReference>
<proteinExistence type="predicted"/>
<dbReference type="PANTHER" id="PTHR36440:SF1">
    <property type="entry name" value="PUTATIVE (AFU_ORTHOLOGUE AFUA_8G07350)-RELATED"/>
    <property type="match status" value="1"/>
</dbReference>
<feature type="domain" description="Cupin type-2" evidence="1">
    <location>
        <begin position="54"/>
        <end position="122"/>
    </location>
</feature>
<dbReference type="InterPro" id="IPR013096">
    <property type="entry name" value="Cupin_2"/>
</dbReference>
<dbReference type="SUPFAM" id="SSF51182">
    <property type="entry name" value="RmlC-like cupins"/>
    <property type="match status" value="1"/>
</dbReference>
<organism evidence="2 3">
    <name type="scientific">Actinomadura parmotrematis</name>
    <dbReference type="NCBI Taxonomy" id="2864039"/>
    <lineage>
        <taxon>Bacteria</taxon>
        <taxon>Bacillati</taxon>
        <taxon>Actinomycetota</taxon>
        <taxon>Actinomycetes</taxon>
        <taxon>Streptosporangiales</taxon>
        <taxon>Thermomonosporaceae</taxon>
        <taxon>Actinomadura</taxon>
    </lineage>
</organism>
<sequence length="163" mass="17952">MTYPPPVYHGENGEISAVLRPSDQGPDLVYPGSGTRVHYLATGATTGGRFGLYRWEMGPGRSGPDPHFHRTMQESFYVLDGTVQIYDGTDWRACRSGDFVHVPEGGVHGFRNESGEPAAMLIHFSPGGPREPYFEGLASFAVNGRPSAEELAAFYRHHDNHFV</sequence>
<gene>
    <name evidence="2" type="ORF">K1Y72_19835</name>
</gene>
<dbReference type="EMBL" id="JAIBOA010000012">
    <property type="protein sequence ID" value="MBW8484645.1"/>
    <property type="molecule type" value="Genomic_DNA"/>
</dbReference>
<accession>A0ABS7FWU7</accession>
<keyword evidence="3" id="KW-1185">Reference proteome</keyword>
<evidence type="ECO:0000313" key="3">
    <source>
        <dbReference type="Proteomes" id="UP000774570"/>
    </source>
</evidence>
<reference evidence="2 3" key="1">
    <citation type="submission" date="2021-07" db="EMBL/GenBank/DDBJ databases">
        <title>Actinomadura sp. PM05-2 isolated from lichen.</title>
        <authorList>
            <person name="Somphong A."/>
            <person name="Phongsopitanun W."/>
            <person name="Tanasupawat S."/>
            <person name="Peongsungnone V."/>
        </authorList>
    </citation>
    <scope>NUCLEOTIDE SEQUENCE [LARGE SCALE GENOMIC DNA]</scope>
    <source>
        <strain evidence="2 3">PM05-2</strain>
    </source>
</reference>
<name>A0ABS7FWU7_9ACTN</name>
<dbReference type="PANTHER" id="PTHR36440">
    <property type="entry name" value="PUTATIVE (AFU_ORTHOLOGUE AFUA_8G07350)-RELATED"/>
    <property type="match status" value="1"/>
</dbReference>
<protein>
    <submittedName>
        <fullName evidence="2">Cupin domain-containing protein</fullName>
    </submittedName>
</protein>
<dbReference type="Proteomes" id="UP000774570">
    <property type="component" value="Unassembled WGS sequence"/>
</dbReference>
<dbReference type="InterPro" id="IPR014710">
    <property type="entry name" value="RmlC-like_jellyroll"/>
</dbReference>